<evidence type="ECO:0000259" key="3">
    <source>
        <dbReference type="PROSITE" id="PS51737"/>
    </source>
</evidence>
<dbReference type="AlphaFoldDB" id="A0A7W6RHU0"/>
<dbReference type="SUPFAM" id="SSF53041">
    <property type="entry name" value="Resolvase-like"/>
    <property type="match status" value="1"/>
</dbReference>
<dbReference type="GO" id="GO:0000150">
    <property type="term" value="F:DNA strand exchange activity"/>
    <property type="evidence" value="ECO:0007669"/>
    <property type="project" value="InterPro"/>
</dbReference>
<dbReference type="Pfam" id="PF00239">
    <property type="entry name" value="Resolvase"/>
    <property type="match status" value="1"/>
</dbReference>
<dbReference type="PROSITE" id="PS51736">
    <property type="entry name" value="RECOMBINASES_3"/>
    <property type="match status" value="1"/>
</dbReference>
<accession>A0A7W6RHU0</accession>
<dbReference type="Gene3D" id="3.40.50.1390">
    <property type="entry name" value="Resolvase, N-terminal catalytic domain"/>
    <property type="match status" value="1"/>
</dbReference>
<evidence type="ECO:0000259" key="2">
    <source>
        <dbReference type="PROSITE" id="PS51736"/>
    </source>
</evidence>
<dbReference type="InterPro" id="IPR011109">
    <property type="entry name" value="DNA_bind_recombinase_dom"/>
</dbReference>
<comment type="caution">
    <text evidence="4">The sequence shown here is derived from an EMBL/GenBank/DDBJ whole genome shotgun (WGS) entry which is preliminary data.</text>
</comment>
<dbReference type="PANTHER" id="PTHR30461:SF23">
    <property type="entry name" value="DNA RECOMBINASE-RELATED"/>
    <property type="match status" value="1"/>
</dbReference>
<evidence type="ECO:0000256" key="1">
    <source>
        <dbReference type="SAM" id="Coils"/>
    </source>
</evidence>
<dbReference type="PROSITE" id="PS51737">
    <property type="entry name" value="RECOMBINASE_DNA_BIND"/>
    <property type="match status" value="1"/>
</dbReference>
<dbReference type="CDD" id="cd00338">
    <property type="entry name" value="Ser_Recombinase"/>
    <property type="match status" value="1"/>
</dbReference>
<evidence type="ECO:0000313" key="4">
    <source>
        <dbReference type="EMBL" id="MBB4268153.1"/>
    </source>
</evidence>
<dbReference type="InterPro" id="IPR006119">
    <property type="entry name" value="Resolv_N"/>
</dbReference>
<keyword evidence="5" id="KW-1185">Reference proteome</keyword>
<feature type="coiled-coil region" evidence="1">
    <location>
        <begin position="282"/>
        <end position="313"/>
    </location>
</feature>
<dbReference type="InterPro" id="IPR036162">
    <property type="entry name" value="Resolvase-like_N_sf"/>
</dbReference>
<name>A0A7W6RHU0_9PROT</name>
<dbReference type="InterPro" id="IPR050639">
    <property type="entry name" value="SSR_resolvase"/>
</dbReference>
<dbReference type="RefSeq" id="WP_184048829.1">
    <property type="nucleotide sequence ID" value="NZ_JACIGK010000055.1"/>
</dbReference>
<feature type="domain" description="Recombinase" evidence="3">
    <location>
        <begin position="149"/>
        <end position="292"/>
    </location>
</feature>
<gene>
    <name evidence="4" type="ORF">GGD89_003809</name>
</gene>
<organism evidence="4 5">
    <name type="scientific">Roseospira visakhapatnamensis</name>
    <dbReference type="NCBI Taxonomy" id="390880"/>
    <lineage>
        <taxon>Bacteria</taxon>
        <taxon>Pseudomonadati</taxon>
        <taxon>Pseudomonadota</taxon>
        <taxon>Alphaproteobacteria</taxon>
        <taxon>Rhodospirillales</taxon>
        <taxon>Rhodospirillaceae</taxon>
        <taxon>Roseospira</taxon>
    </lineage>
</organism>
<keyword evidence="1" id="KW-0175">Coiled coil</keyword>
<reference evidence="4 5" key="1">
    <citation type="submission" date="2020-08" db="EMBL/GenBank/DDBJ databases">
        <title>Genome sequencing of Purple Non-Sulfur Bacteria from various extreme environments.</title>
        <authorList>
            <person name="Mayer M."/>
        </authorList>
    </citation>
    <scope>NUCLEOTIDE SEQUENCE [LARGE SCALE GENOMIC DNA]</scope>
    <source>
        <strain evidence="4 5">JA131</strain>
    </source>
</reference>
<protein>
    <submittedName>
        <fullName evidence="4">DNA invertase Pin-like site-specific DNA recombinase</fullName>
    </submittedName>
</protein>
<sequence length="534" mass="59555">MLVAVYARHSTEHQCTSTADQIARCHAYCAAKDYIVVDTYADEALSGATLANRRGLHAMMRAVTRSDFERIITEDLSRISRDQSDIAALYKKLSFLGIALETVSEGEINELHIGLKGTMNALYLKDLADKTRRGMIASVKRGAIPGGRTYGYDLIKRYDHAGEPIRGARAINPGEADVIRTIFTDYAEGQSLKRICANLNAMGIASPAGKRWLPNVLVGTASRQTGILRQTLYKGLLTFNKMQFKKHPETGKRTSVMRPRDEWIEVAVPDLAIIDAGLFDKVQDLIKTRATAREEAAEEKAAATAEQAAAREAARQRKWRAAQVKSPQKRRYFFSGHLLCAASGGTMRYHRKGVYGCDHARTCPTCTIEVPELMRWSLAAFRAITEADIAAWAARPEVAVQRQGFDEMIAAIDASVASKRAEVATILDTLGSHARTREVQRYLEEREQRLRRWHIDRVNIKRRREAITPTPAVTDAALRALRSLITTLETDPDNHLANTALRRVAPRVTVVRRGTVSLHVTYRELLKLGRPDQG</sequence>
<proteinExistence type="predicted"/>
<dbReference type="GO" id="GO:0003677">
    <property type="term" value="F:DNA binding"/>
    <property type="evidence" value="ECO:0007669"/>
    <property type="project" value="InterPro"/>
</dbReference>
<dbReference type="InterPro" id="IPR038109">
    <property type="entry name" value="DNA_bind_recomb_sf"/>
</dbReference>
<dbReference type="Pfam" id="PF07508">
    <property type="entry name" value="Recombinase"/>
    <property type="match status" value="1"/>
</dbReference>
<dbReference type="EMBL" id="JACIGK010000055">
    <property type="protein sequence ID" value="MBB4268153.1"/>
    <property type="molecule type" value="Genomic_DNA"/>
</dbReference>
<dbReference type="SMART" id="SM00857">
    <property type="entry name" value="Resolvase"/>
    <property type="match status" value="1"/>
</dbReference>
<dbReference type="PANTHER" id="PTHR30461">
    <property type="entry name" value="DNA-INVERTASE FROM LAMBDOID PROPHAGE"/>
    <property type="match status" value="1"/>
</dbReference>
<dbReference type="Proteomes" id="UP000554286">
    <property type="component" value="Unassembled WGS sequence"/>
</dbReference>
<feature type="domain" description="Resolvase/invertase-type recombinase catalytic" evidence="2">
    <location>
        <begin position="2"/>
        <end position="142"/>
    </location>
</feature>
<dbReference type="Gene3D" id="3.90.1750.20">
    <property type="entry name" value="Putative Large Serine Recombinase, Chain B, Domain 2"/>
    <property type="match status" value="1"/>
</dbReference>
<evidence type="ECO:0000313" key="5">
    <source>
        <dbReference type="Proteomes" id="UP000554286"/>
    </source>
</evidence>